<feature type="region of interest" description="Disordered" evidence="11">
    <location>
        <begin position="677"/>
        <end position="700"/>
    </location>
</feature>
<dbReference type="AlphaFoldDB" id="U6MEZ2"/>
<evidence type="ECO:0000256" key="6">
    <source>
        <dbReference type="ARBA" id="ARBA00022729"/>
    </source>
</evidence>
<name>U6MEZ2_EIMMA</name>
<dbReference type="InterPro" id="IPR007676">
    <property type="entry name" value="Ribophorin_I"/>
</dbReference>
<comment type="subcellular location">
    <subcellularLocation>
        <location evidence="2 10">Endoplasmic reticulum membrane</location>
        <topology evidence="2 10">Single-pass type I membrane protein</topology>
    </subcellularLocation>
</comment>
<sequence length="788" mass="87762">MGCQCADSDSRSDEASEAHRSAATVLGRNPYPHAFLDCHRGLPLLLLLLLLFALGLPVSGKYSFDDIEIAGTADVSLPLPRPFDATACSFHHLAQQQKLLLALQQLQHAKSRPLIQDAQVEALIKASLSGLITEEAERFIKFGRQAEISVKLKFTNRGKSPVSSVFILLPYSEATQLGWITASGQKGKQLEVQSVLPPLPSISTLRWEDWGLRPLLLEQTEHHLKSASDGGGNSFVSPCWPHIFRLQLQEALPVSESTTLTVSYVLGRPYRPVPRTLDLESIQSVLFATSSNWPLPYKTLRSTLSLQLPPQTTLGEEGERHMSQKSFRKLPGEMWKWESTDPIDPLEIMQPFAVIFPLPQHLGYVLTMERLLVVPLSGTAVCKDLYKVHNDAALQEGAFNPVTIALLQGLPPGISRLAAKGRDVPRSERVPTHVLFDLHATLPPDVFNLDVGDSAGNLTSTFASRYGPQGARLSTHLEVWPRFPVLGGWNFDLKVSYDMPVSSLILQHGVNGGKISLNIPLGPPFQDLYAEYISLTVALPTGAINIRYSSTVEFEYVEETTVKWWLDVVTSRPALRLKWHSASLPPTEHKGHYLTVTFDYPYSVDLEHLKKAFILFLLLLIATISTVLYHWKLRFSNTTEEVPAAAQYVAFGRLKNELMHKTEAAICEGRVYMESMSAARRGNPESSEKQKRAHEQEERWLESMRQHEADLIASLEAAPGTNGANSSVGVFKKALERHREAVLAFTTALLNNWKEKTEEAIQEVEASTEHLRGLAREWKGSSLKQHEA</sequence>
<evidence type="ECO:0000256" key="9">
    <source>
        <dbReference type="ARBA" id="ARBA00023136"/>
    </source>
</evidence>
<evidence type="ECO:0000256" key="4">
    <source>
        <dbReference type="ARBA" id="ARBA00008905"/>
    </source>
</evidence>
<dbReference type="RefSeq" id="XP_013336890.1">
    <property type="nucleotide sequence ID" value="XM_013481436.1"/>
</dbReference>
<keyword evidence="5 10" id="KW-0812">Transmembrane</keyword>
<keyword evidence="8 10" id="KW-1133">Transmembrane helix</keyword>
<feature type="transmembrane region" description="Helical" evidence="10">
    <location>
        <begin position="612"/>
        <end position="631"/>
    </location>
</feature>
<comment type="subunit">
    <text evidence="10">Component of the oligosaccharyltransferase (OST) complex.</text>
</comment>
<dbReference type="OrthoDB" id="310030at2759"/>
<keyword evidence="6" id="KW-0732">Signal</keyword>
<evidence type="ECO:0000256" key="2">
    <source>
        <dbReference type="ARBA" id="ARBA00004115"/>
    </source>
</evidence>
<keyword evidence="9 10" id="KW-0472">Membrane</keyword>
<evidence type="ECO:0000313" key="13">
    <source>
        <dbReference type="Proteomes" id="UP000030763"/>
    </source>
</evidence>
<evidence type="ECO:0000256" key="3">
    <source>
        <dbReference type="ARBA" id="ARBA00004922"/>
    </source>
</evidence>
<comment type="similarity">
    <text evidence="4 10">Belongs to the OST1 family.</text>
</comment>
<protein>
    <recommendedName>
        <fullName evidence="10">Dolichyl-diphosphooligosaccharide--protein glycosyltransferase subunit 1</fullName>
    </recommendedName>
</protein>
<dbReference type="OMA" id="YAYKIDI"/>
<reference evidence="12" key="2">
    <citation type="submission" date="2013-10" db="EMBL/GenBank/DDBJ databases">
        <authorList>
            <person name="Aslett M."/>
        </authorList>
    </citation>
    <scope>NUCLEOTIDE SEQUENCE [LARGE SCALE GENOMIC DNA]</scope>
    <source>
        <strain evidence="12">Weybridge</strain>
    </source>
</reference>
<evidence type="ECO:0000256" key="8">
    <source>
        <dbReference type="ARBA" id="ARBA00022989"/>
    </source>
</evidence>
<evidence type="ECO:0000256" key="10">
    <source>
        <dbReference type="RuleBase" id="RU361143"/>
    </source>
</evidence>
<evidence type="ECO:0000256" key="7">
    <source>
        <dbReference type="ARBA" id="ARBA00022824"/>
    </source>
</evidence>
<proteinExistence type="inferred from homology"/>
<dbReference type="UniPathway" id="UPA00378"/>
<dbReference type="EMBL" id="HG721594">
    <property type="protein sequence ID" value="CDJ60240.1"/>
    <property type="molecule type" value="Genomic_DNA"/>
</dbReference>
<evidence type="ECO:0000256" key="5">
    <source>
        <dbReference type="ARBA" id="ARBA00022692"/>
    </source>
</evidence>
<comment type="pathway">
    <text evidence="3 10">Protein modification; protein glycosylation.</text>
</comment>
<dbReference type="VEuPathDB" id="ToxoDB:EMWEY_00028860"/>
<evidence type="ECO:0000256" key="11">
    <source>
        <dbReference type="SAM" id="MobiDB-lite"/>
    </source>
</evidence>
<evidence type="ECO:0000313" key="12">
    <source>
        <dbReference type="EMBL" id="CDJ60240.1"/>
    </source>
</evidence>
<keyword evidence="13" id="KW-1185">Reference proteome</keyword>
<gene>
    <name evidence="12" type="ORF">EMWEY_00028860</name>
</gene>
<dbReference type="Pfam" id="PF04597">
    <property type="entry name" value="Ribophorin_I"/>
    <property type="match status" value="1"/>
</dbReference>
<reference evidence="12" key="1">
    <citation type="submission" date="2013-10" db="EMBL/GenBank/DDBJ databases">
        <title>Genomic analysis of the causative agents of coccidiosis in chickens.</title>
        <authorList>
            <person name="Reid A.J."/>
            <person name="Blake D."/>
            <person name="Billington K."/>
            <person name="Browne H."/>
            <person name="Dunn M."/>
            <person name="Hung S."/>
            <person name="Kawahara F."/>
            <person name="Miranda-Saavedra D."/>
            <person name="Mourier T."/>
            <person name="Nagra H."/>
            <person name="Otto T.D."/>
            <person name="Rawlings N."/>
            <person name="Sanchez A."/>
            <person name="Sanders M."/>
            <person name="Subramaniam C."/>
            <person name="Tay Y."/>
            <person name="Dear P."/>
            <person name="Doerig C."/>
            <person name="Gruber A."/>
            <person name="Parkinson J."/>
            <person name="Shirley M."/>
            <person name="Wan K.L."/>
            <person name="Berriman M."/>
            <person name="Tomley F."/>
            <person name="Pain A."/>
        </authorList>
    </citation>
    <scope>NUCLEOTIDE SEQUENCE [LARGE SCALE GENOMIC DNA]</scope>
    <source>
        <strain evidence="12">Weybridge</strain>
    </source>
</reference>
<dbReference type="Proteomes" id="UP000030763">
    <property type="component" value="Unassembled WGS sequence"/>
</dbReference>
<dbReference type="GO" id="GO:0018279">
    <property type="term" value="P:protein N-linked glycosylation via asparagine"/>
    <property type="evidence" value="ECO:0007669"/>
    <property type="project" value="TreeGrafter"/>
</dbReference>
<organism evidence="12 13">
    <name type="scientific">Eimeria maxima</name>
    <name type="common">Coccidian parasite</name>
    <dbReference type="NCBI Taxonomy" id="5804"/>
    <lineage>
        <taxon>Eukaryota</taxon>
        <taxon>Sar</taxon>
        <taxon>Alveolata</taxon>
        <taxon>Apicomplexa</taxon>
        <taxon>Conoidasida</taxon>
        <taxon>Coccidia</taxon>
        <taxon>Eucoccidiorida</taxon>
        <taxon>Eimeriorina</taxon>
        <taxon>Eimeriidae</taxon>
        <taxon>Eimeria</taxon>
    </lineage>
</organism>
<accession>U6MEZ2</accession>
<comment type="function">
    <text evidence="1 10">Subunit of the oligosaccharyl transferase (OST) complex that catalyzes the initial transfer of a defined glycan (Glc(3)Man(9)GlcNAc(2) in eukaryotes) from the lipid carrier dolichol-pyrophosphate to an asparagine residue within an Asn-X-Ser/Thr consensus motif in nascent polypeptide chains, the first step in protein N-glycosylation. N-glycosylation occurs cotranslationally and the complex associates with the Sec61 complex at the channel-forming translocon complex that mediates protein translocation across the endoplasmic reticulum (ER). All subunits are required for a maximal enzyme activity.</text>
</comment>
<dbReference type="GeneID" id="25336872"/>
<evidence type="ECO:0000256" key="1">
    <source>
        <dbReference type="ARBA" id="ARBA00002791"/>
    </source>
</evidence>
<dbReference type="GO" id="GO:0008250">
    <property type="term" value="C:oligosaccharyltransferase complex"/>
    <property type="evidence" value="ECO:0007669"/>
    <property type="project" value="UniProtKB-UniRule"/>
</dbReference>
<dbReference type="PANTHER" id="PTHR21049:SF0">
    <property type="entry name" value="DOLICHYL-DIPHOSPHOOLIGOSACCHARIDE--PROTEIN GLYCOSYLTRANSFERASE SUBUNIT 1"/>
    <property type="match status" value="1"/>
</dbReference>
<keyword evidence="7 10" id="KW-0256">Endoplasmic reticulum</keyword>
<feature type="compositionally biased region" description="Basic and acidic residues" evidence="11">
    <location>
        <begin position="682"/>
        <end position="700"/>
    </location>
</feature>
<dbReference type="PANTHER" id="PTHR21049">
    <property type="entry name" value="RIBOPHORIN I"/>
    <property type="match status" value="1"/>
</dbReference>